<evidence type="ECO:0000313" key="2">
    <source>
        <dbReference type="Proteomes" id="UP000003560"/>
    </source>
</evidence>
<dbReference type="Proteomes" id="UP000003560">
    <property type="component" value="Unassembled WGS sequence"/>
</dbReference>
<dbReference type="EMBL" id="ABXJ01000018">
    <property type="protein sequence ID" value="EEA91431.1"/>
    <property type="molecule type" value="Genomic_DNA"/>
</dbReference>
<proteinExistence type="predicted"/>
<dbReference type="AlphaFoldDB" id="B6G8G7"/>
<organism evidence="1 2">
    <name type="scientific">Collinsella stercoris DSM 13279</name>
    <dbReference type="NCBI Taxonomy" id="445975"/>
    <lineage>
        <taxon>Bacteria</taxon>
        <taxon>Bacillati</taxon>
        <taxon>Actinomycetota</taxon>
        <taxon>Coriobacteriia</taxon>
        <taxon>Coriobacteriales</taxon>
        <taxon>Coriobacteriaceae</taxon>
        <taxon>Collinsella</taxon>
    </lineage>
</organism>
<comment type="caution">
    <text evidence="1">The sequence shown here is derived from an EMBL/GenBank/DDBJ whole genome shotgun (WGS) entry which is preliminary data.</text>
</comment>
<dbReference type="STRING" id="445975.COLSTE_00345"/>
<dbReference type="HOGENOM" id="CLU_2988858_0_0_11"/>
<name>B6G8G7_9ACTN</name>
<keyword evidence="2" id="KW-1185">Reference proteome</keyword>
<reference evidence="1 2" key="2">
    <citation type="submission" date="2008-10" db="EMBL/GenBank/DDBJ databases">
        <authorList>
            <person name="Fulton L."/>
            <person name="Clifton S."/>
            <person name="Fulton B."/>
            <person name="Xu J."/>
            <person name="Minx P."/>
            <person name="Pepin K.H."/>
            <person name="Johnson M."/>
            <person name="Thiruvilangam P."/>
            <person name="Bhonagiri V."/>
            <person name="Nash W.E."/>
            <person name="Mardis E.R."/>
            <person name="Wilson R.K."/>
        </authorList>
    </citation>
    <scope>NUCLEOTIDE SEQUENCE [LARGE SCALE GENOMIC DNA]</scope>
    <source>
        <strain evidence="1 2">DSM 13279</strain>
    </source>
</reference>
<protein>
    <submittedName>
        <fullName evidence="1">Uncharacterized protein</fullName>
    </submittedName>
</protein>
<accession>B6G8G7</accession>
<reference evidence="1 2" key="1">
    <citation type="submission" date="2008-10" db="EMBL/GenBank/DDBJ databases">
        <title>Draft genome sequence of Collinsella stercoris (DSM 13279).</title>
        <authorList>
            <person name="Sudarsanam P."/>
            <person name="Ley R."/>
            <person name="Guruge J."/>
            <person name="Turnbaugh P.J."/>
            <person name="Mahowald M."/>
            <person name="Liep D."/>
            <person name="Gordon J."/>
        </authorList>
    </citation>
    <scope>NUCLEOTIDE SEQUENCE [LARGE SCALE GENOMIC DNA]</scope>
    <source>
        <strain evidence="1 2">DSM 13279</strain>
    </source>
</reference>
<evidence type="ECO:0000313" key="1">
    <source>
        <dbReference type="EMBL" id="EEA91431.1"/>
    </source>
</evidence>
<sequence>MCPAAALGAWSRGDVRGVKQTLKGMRCAPAYPLVVTKERRGRMAAHERSRKERTAWV</sequence>
<gene>
    <name evidence="1" type="ORF">COLSTE_00345</name>
</gene>